<dbReference type="FunFam" id="3.30.200.20:FF:000042">
    <property type="entry name" value="Aurora kinase A"/>
    <property type="match status" value="1"/>
</dbReference>
<evidence type="ECO:0000256" key="8">
    <source>
        <dbReference type="SAM" id="MobiDB-lite"/>
    </source>
</evidence>
<dbReference type="GO" id="GO:0005634">
    <property type="term" value="C:nucleus"/>
    <property type="evidence" value="ECO:0007669"/>
    <property type="project" value="TreeGrafter"/>
</dbReference>
<evidence type="ECO:0000313" key="10">
    <source>
        <dbReference type="EMBL" id="CAD8060507.1"/>
    </source>
</evidence>
<evidence type="ECO:0000256" key="7">
    <source>
        <dbReference type="RuleBase" id="RU000304"/>
    </source>
</evidence>
<dbReference type="Proteomes" id="UP000688137">
    <property type="component" value="Unassembled WGS sequence"/>
</dbReference>
<organism evidence="10 11">
    <name type="scientific">Paramecium primaurelia</name>
    <dbReference type="NCBI Taxonomy" id="5886"/>
    <lineage>
        <taxon>Eukaryota</taxon>
        <taxon>Sar</taxon>
        <taxon>Alveolata</taxon>
        <taxon>Ciliophora</taxon>
        <taxon>Intramacronucleata</taxon>
        <taxon>Oligohymenophorea</taxon>
        <taxon>Peniculida</taxon>
        <taxon>Parameciidae</taxon>
        <taxon>Paramecium</taxon>
    </lineage>
</organism>
<evidence type="ECO:0000313" key="11">
    <source>
        <dbReference type="Proteomes" id="UP000688137"/>
    </source>
</evidence>
<keyword evidence="3 6" id="KW-0547">Nucleotide-binding</keyword>
<comment type="caution">
    <text evidence="10">The sequence shown here is derived from an EMBL/GenBank/DDBJ whole genome shotgun (WGS) entry which is preliminary data.</text>
</comment>
<dbReference type="PROSITE" id="PS50011">
    <property type="entry name" value="PROTEIN_KINASE_DOM"/>
    <property type="match status" value="1"/>
</dbReference>
<evidence type="ECO:0000256" key="3">
    <source>
        <dbReference type="ARBA" id="ARBA00022741"/>
    </source>
</evidence>
<dbReference type="EMBL" id="CAJJDM010000029">
    <property type="protein sequence ID" value="CAD8060507.1"/>
    <property type="molecule type" value="Genomic_DNA"/>
</dbReference>
<dbReference type="SMART" id="SM00220">
    <property type="entry name" value="S_TKc"/>
    <property type="match status" value="1"/>
</dbReference>
<evidence type="ECO:0000256" key="6">
    <source>
        <dbReference type="PROSITE-ProRule" id="PRU10141"/>
    </source>
</evidence>
<feature type="binding site" evidence="6">
    <location>
        <position position="155"/>
    </location>
    <ligand>
        <name>ATP</name>
        <dbReference type="ChEBI" id="CHEBI:30616"/>
    </ligand>
</feature>
<keyword evidence="2" id="KW-0808">Transferase</keyword>
<name>A0A8S1KZS9_PARPR</name>
<evidence type="ECO:0000259" key="9">
    <source>
        <dbReference type="PROSITE" id="PS50011"/>
    </source>
</evidence>
<dbReference type="InterPro" id="IPR017441">
    <property type="entry name" value="Protein_kinase_ATP_BS"/>
</dbReference>
<comment type="similarity">
    <text evidence="7">Belongs to the protein kinase superfamily.</text>
</comment>
<protein>
    <recommendedName>
        <fullName evidence="9">Protein kinase domain-containing protein</fullName>
    </recommendedName>
</protein>
<evidence type="ECO:0000256" key="4">
    <source>
        <dbReference type="ARBA" id="ARBA00022777"/>
    </source>
</evidence>
<dbReference type="AlphaFoldDB" id="A0A8S1KZS9"/>
<reference evidence="10" key="1">
    <citation type="submission" date="2021-01" db="EMBL/GenBank/DDBJ databases">
        <authorList>
            <consortium name="Genoscope - CEA"/>
            <person name="William W."/>
        </authorList>
    </citation>
    <scope>NUCLEOTIDE SEQUENCE</scope>
</reference>
<dbReference type="GO" id="GO:0004674">
    <property type="term" value="F:protein serine/threonine kinase activity"/>
    <property type="evidence" value="ECO:0007669"/>
    <property type="project" value="UniProtKB-KW"/>
</dbReference>
<dbReference type="Pfam" id="PF00069">
    <property type="entry name" value="Pkinase"/>
    <property type="match status" value="1"/>
</dbReference>
<dbReference type="FunFam" id="1.10.510.10:FF:000945">
    <property type="entry name" value="Uncharacterized protein"/>
    <property type="match status" value="1"/>
</dbReference>
<proteinExistence type="inferred from homology"/>
<gene>
    <name evidence="10" type="ORF">PPRIM_AZ9-3.1.T0300170</name>
</gene>
<accession>A0A8S1KZS9</accession>
<dbReference type="OMA" id="IILIYEM"/>
<dbReference type="InterPro" id="IPR008271">
    <property type="entry name" value="Ser/Thr_kinase_AS"/>
</dbReference>
<feature type="compositionally biased region" description="Polar residues" evidence="8">
    <location>
        <begin position="453"/>
        <end position="466"/>
    </location>
</feature>
<evidence type="ECO:0000256" key="2">
    <source>
        <dbReference type="ARBA" id="ARBA00022679"/>
    </source>
</evidence>
<dbReference type="PROSITE" id="PS00108">
    <property type="entry name" value="PROTEIN_KINASE_ST"/>
    <property type="match status" value="1"/>
</dbReference>
<dbReference type="PANTHER" id="PTHR24345">
    <property type="entry name" value="SERINE/THREONINE-PROTEIN KINASE PLK"/>
    <property type="match status" value="1"/>
</dbReference>
<dbReference type="GO" id="GO:0005524">
    <property type="term" value="F:ATP binding"/>
    <property type="evidence" value="ECO:0007669"/>
    <property type="project" value="UniProtKB-UniRule"/>
</dbReference>
<feature type="region of interest" description="Disordered" evidence="8">
    <location>
        <begin position="453"/>
        <end position="473"/>
    </location>
</feature>
<sequence>MNIKRQVNSTSFFDNTKGSLWQNTTASRNINESLQENFYIFSCKHKIYKVKTLYLQSHFIFKRKKNSQYQIADILNATICEVELPNYGAGIRITKAGQLIEIYGMTITWLEQLRFYCIQQDFANKYSISKLLGKGTFGKVFKIKSRITQRDFAAKVFEKKAIINYQDYLLITKELQIIRSLNHPGITKFFETYESDQQIILIYEMVEQGELYTFIKERHLSEEESLLIIKQVLQALLYIHSKGILHRDLKPSNLLLRDRNTLSIVIADFGLAEFYRVDGKYIYTRCGTPGYVAPEILQDKIYDYKIDVYSAGVILFMMLSGGKSPFNSTDPEERLFQNYKNLIDYSLVSNASEAAYNLLQSMLESDNTKRISVRAALNHQVFRNYRASKCTIIIKKTPKSIDKISTPRLIINTNNNLDKYLQLSPKLQNLSSKPINNMKQEAIRRGFQKMQTFSHRSPQLSPVQSQRKLEPFS</sequence>
<dbReference type="InterPro" id="IPR000719">
    <property type="entry name" value="Prot_kinase_dom"/>
</dbReference>
<dbReference type="PROSITE" id="PS00107">
    <property type="entry name" value="PROTEIN_KINASE_ATP"/>
    <property type="match status" value="1"/>
</dbReference>
<evidence type="ECO:0000256" key="1">
    <source>
        <dbReference type="ARBA" id="ARBA00022527"/>
    </source>
</evidence>
<dbReference type="PANTHER" id="PTHR24345:SF0">
    <property type="entry name" value="CELL CYCLE SERINE_THREONINE-PROTEIN KINASE CDC5_MSD2"/>
    <property type="match status" value="1"/>
</dbReference>
<keyword evidence="4" id="KW-0418">Kinase</keyword>
<keyword evidence="5 6" id="KW-0067">ATP-binding</keyword>
<evidence type="ECO:0000256" key="5">
    <source>
        <dbReference type="ARBA" id="ARBA00022840"/>
    </source>
</evidence>
<keyword evidence="11" id="KW-1185">Reference proteome</keyword>
<keyword evidence="1 7" id="KW-0723">Serine/threonine-protein kinase</keyword>
<feature type="domain" description="Protein kinase" evidence="9">
    <location>
        <begin position="126"/>
        <end position="382"/>
    </location>
</feature>